<organism evidence="1 2">
    <name type="scientific">Petrotoga olearia DSM 13574</name>
    <dbReference type="NCBI Taxonomy" id="1122955"/>
    <lineage>
        <taxon>Bacteria</taxon>
        <taxon>Thermotogati</taxon>
        <taxon>Thermotogota</taxon>
        <taxon>Thermotogae</taxon>
        <taxon>Petrotogales</taxon>
        <taxon>Petrotogaceae</taxon>
        <taxon>Petrotoga</taxon>
    </lineage>
</organism>
<comment type="caution">
    <text evidence="1">The sequence shown here is derived from an EMBL/GenBank/DDBJ whole genome shotgun (WGS) entry which is preliminary data.</text>
</comment>
<dbReference type="EMBL" id="AZRL01000012">
    <property type="protein sequence ID" value="PNR96549.1"/>
    <property type="molecule type" value="Genomic_DNA"/>
</dbReference>
<dbReference type="RefSeq" id="WP_155811064.1">
    <property type="nucleotide sequence ID" value="NZ_AZRL01000012.1"/>
</dbReference>
<gene>
    <name evidence="1" type="ORF">X929_04500</name>
</gene>
<dbReference type="Proteomes" id="UP000236434">
    <property type="component" value="Unassembled WGS sequence"/>
</dbReference>
<proteinExistence type="predicted"/>
<sequence length="47" mass="4909">MKKFIVALLITVLVLGSIFVFGGDDGGENGTSGLKPTEIVSVVEEVE</sequence>
<reference evidence="1 2" key="1">
    <citation type="submission" date="2013-12" db="EMBL/GenBank/DDBJ databases">
        <title>Comparative genomics of Petrotoga isolates.</title>
        <authorList>
            <person name="Nesbo C.L."/>
            <person name="Charchuk R."/>
            <person name="Chow K."/>
        </authorList>
    </citation>
    <scope>NUCLEOTIDE SEQUENCE [LARGE SCALE GENOMIC DNA]</scope>
    <source>
        <strain evidence="1 2">DSM 13574</strain>
    </source>
</reference>
<accession>A0A2K1P187</accession>
<name>A0A2K1P187_9BACT</name>
<evidence type="ECO:0000313" key="1">
    <source>
        <dbReference type="EMBL" id="PNR96549.1"/>
    </source>
</evidence>
<evidence type="ECO:0000313" key="2">
    <source>
        <dbReference type="Proteomes" id="UP000236434"/>
    </source>
</evidence>
<dbReference type="AlphaFoldDB" id="A0A2K1P187"/>
<protein>
    <submittedName>
        <fullName evidence="1">Uncharacterized protein</fullName>
    </submittedName>
</protein>